<evidence type="ECO:0000313" key="2">
    <source>
        <dbReference type="Proteomes" id="UP000015105"/>
    </source>
</evidence>
<reference evidence="1" key="3">
    <citation type="journal article" date="2017" name="Nature">
        <title>Genome sequence of the progenitor of the wheat D genome Aegilops tauschii.</title>
        <authorList>
            <person name="Luo M.C."/>
            <person name="Gu Y.Q."/>
            <person name="Puiu D."/>
            <person name="Wang H."/>
            <person name="Twardziok S.O."/>
            <person name="Deal K.R."/>
            <person name="Huo N."/>
            <person name="Zhu T."/>
            <person name="Wang L."/>
            <person name="Wang Y."/>
            <person name="McGuire P.E."/>
            <person name="Liu S."/>
            <person name="Long H."/>
            <person name="Ramasamy R.K."/>
            <person name="Rodriguez J.C."/>
            <person name="Van S.L."/>
            <person name="Yuan L."/>
            <person name="Wang Z."/>
            <person name="Xia Z."/>
            <person name="Xiao L."/>
            <person name="Anderson O.D."/>
            <person name="Ouyang S."/>
            <person name="Liang Y."/>
            <person name="Zimin A.V."/>
            <person name="Pertea G."/>
            <person name="Qi P."/>
            <person name="Bennetzen J.L."/>
            <person name="Dai X."/>
            <person name="Dawson M.W."/>
            <person name="Muller H.G."/>
            <person name="Kugler K."/>
            <person name="Rivarola-Duarte L."/>
            <person name="Spannagl M."/>
            <person name="Mayer K.F.X."/>
            <person name="Lu F.H."/>
            <person name="Bevan M.W."/>
            <person name="Leroy P."/>
            <person name="Li P."/>
            <person name="You F.M."/>
            <person name="Sun Q."/>
            <person name="Liu Z."/>
            <person name="Lyons E."/>
            <person name="Wicker T."/>
            <person name="Salzberg S.L."/>
            <person name="Devos K.M."/>
            <person name="Dvorak J."/>
        </authorList>
    </citation>
    <scope>NUCLEOTIDE SEQUENCE [LARGE SCALE GENOMIC DNA]</scope>
    <source>
        <strain evidence="1">cv. AL8/78</strain>
    </source>
</reference>
<dbReference type="EnsemblPlants" id="AET4Gv20315600.2">
    <property type="protein sequence ID" value="AET4Gv20315600.2"/>
    <property type="gene ID" value="AET4Gv20315600"/>
</dbReference>
<proteinExistence type="predicted"/>
<sequence>MYTDGILLPTAQGRRYGSLPQPGLDFGRHHNFGWGPQASAVTTGQRTIACRLDSTCR</sequence>
<reference evidence="1" key="4">
    <citation type="submission" date="2019-03" db="UniProtKB">
        <authorList>
            <consortium name="EnsemblPlants"/>
        </authorList>
    </citation>
    <scope>IDENTIFICATION</scope>
</reference>
<name>A0A453HWE5_AEGTS</name>
<evidence type="ECO:0000313" key="1">
    <source>
        <dbReference type="EnsemblPlants" id="AET4Gv20315600.2"/>
    </source>
</evidence>
<reference evidence="2" key="2">
    <citation type="journal article" date="2017" name="Nat. Plants">
        <title>The Aegilops tauschii genome reveals multiple impacts of transposons.</title>
        <authorList>
            <person name="Zhao G."/>
            <person name="Zou C."/>
            <person name="Li K."/>
            <person name="Wang K."/>
            <person name="Li T."/>
            <person name="Gao L."/>
            <person name="Zhang X."/>
            <person name="Wang H."/>
            <person name="Yang Z."/>
            <person name="Liu X."/>
            <person name="Jiang W."/>
            <person name="Mao L."/>
            <person name="Kong X."/>
            <person name="Jiao Y."/>
            <person name="Jia J."/>
        </authorList>
    </citation>
    <scope>NUCLEOTIDE SEQUENCE [LARGE SCALE GENOMIC DNA]</scope>
    <source>
        <strain evidence="2">cv. AL8/78</strain>
    </source>
</reference>
<reference evidence="1" key="5">
    <citation type="journal article" date="2021" name="G3 (Bethesda)">
        <title>Aegilops tauschii genome assembly Aet v5.0 features greater sequence contiguity and improved annotation.</title>
        <authorList>
            <person name="Wang L."/>
            <person name="Zhu T."/>
            <person name="Rodriguez J.C."/>
            <person name="Deal K.R."/>
            <person name="Dubcovsky J."/>
            <person name="McGuire P.E."/>
            <person name="Lux T."/>
            <person name="Spannagl M."/>
            <person name="Mayer K.F.X."/>
            <person name="Baldrich P."/>
            <person name="Meyers B.C."/>
            <person name="Huo N."/>
            <person name="Gu Y.Q."/>
            <person name="Zhou H."/>
            <person name="Devos K.M."/>
            <person name="Bennetzen J.L."/>
            <person name="Unver T."/>
            <person name="Budak H."/>
            <person name="Gulick P.J."/>
            <person name="Galiba G."/>
            <person name="Kalapos B."/>
            <person name="Nelson D.R."/>
            <person name="Li P."/>
            <person name="You F.M."/>
            <person name="Luo M.C."/>
            <person name="Dvorak J."/>
        </authorList>
    </citation>
    <scope>NUCLEOTIDE SEQUENCE [LARGE SCALE GENOMIC DNA]</scope>
    <source>
        <strain evidence="1">cv. AL8/78</strain>
    </source>
</reference>
<dbReference type="Proteomes" id="UP000015105">
    <property type="component" value="Chromosome 4D"/>
</dbReference>
<reference evidence="2" key="1">
    <citation type="journal article" date="2014" name="Science">
        <title>Ancient hybridizations among the ancestral genomes of bread wheat.</title>
        <authorList>
            <consortium name="International Wheat Genome Sequencing Consortium,"/>
            <person name="Marcussen T."/>
            <person name="Sandve S.R."/>
            <person name="Heier L."/>
            <person name="Spannagl M."/>
            <person name="Pfeifer M."/>
            <person name="Jakobsen K.S."/>
            <person name="Wulff B.B."/>
            <person name="Steuernagel B."/>
            <person name="Mayer K.F."/>
            <person name="Olsen O.A."/>
        </authorList>
    </citation>
    <scope>NUCLEOTIDE SEQUENCE [LARGE SCALE GENOMIC DNA]</scope>
    <source>
        <strain evidence="2">cv. AL8/78</strain>
    </source>
</reference>
<dbReference type="AlphaFoldDB" id="A0A453HWE5"/>
<protein>
    <submittedName>
        <fullName evidence="1">Uncharacterized protein</fullName>
    </submittedName>
</protein>
<accession>A0A453HWE5</accession>
<keyword evidence="2" id="KW-1185">Reference proteome</keyword>
<dbReference type="Gramene" id="AET4Gv20315600.2">
    <property type="protein sequence ID" value="AET4Gv20315600.2"/>
    <property type="gene ID" value="AET4Gv20315600"/>
</dbReference>
<organism evidence="1 2">
    <name type="scientific">Aegilops tauschii subsp. strangulata</name>
    <name type="common">Goatgrass</name>
    <dbReference type="NCBI Taxonomy" id="200361"/>
    <lineage>
        <taxon>Eukaryota</taxon>
        <taxon>Viridiplantae</taxon>
        <taxon>Streptophyta</taxon>
        <taxon>Embryophyta</taxon>
        <taxon>Tracheophyta</taxon>
        <taxon>Spermatophyta</taxon>
        <taxon>Magnoliopsida</taxon>
        <taxon>Liliopsida</taxon>
        <taxon>Poales</taxon>
        <taxon>Poaceae</taxon>
        <taxon>BOP clade</taxon>
        <taxon>Pooideae</taxon>
        <taxon>Triticodae</taxon>
        <taxon>Triticeae</taxon>
        <taxon>Triticinae</taxon>
        <taxon>Aegilops</taxon>
    </lineage>
</organism>